<accession>A0ABX4N939</accession>
<evidence type="ECO:0000313" key="1">
    <source>
        <dbReference type="EMBL" id="PJZ29093.1"/>
    </source>
</evidence>
<keyword evidence="2" id="KW-1185">Reference proteome</keyword>
<name>A0ABX4N939_9LEPT</name>
<comment type="caution">
    <text evidence="1">The sequence shown here is derived from an EMBL/GenBank/DDBJ whole genome shotgun (WGS) entry which is preliminary data.</text>
</comment>
<dbReference type="EMBL" id="NPDP01000027">
    <property type="protein sequence ID" value="PJZ29093.1"/>
    <property type="molecule type" value="Genomic_DNA"/>
</dbReference>
<sequence>MKDIHIFKIDKCEIFSGKKCDFGATIPFLKLSILIELKGNGFEHAISQLDNTLKNIKLQFPIKEVYIILTRGPLEHKLITLTKSFMIKGIKLTIKLRKYEFVV</sequence>
<organism evidence="1 2">
    <name type="scientific">Leptospira kmetyi</name>
    <dbReference type="NCBI Taxonomy" id="408139"/>
    <lineage>
        <taxon>Bacteria</taxon>
        <taxon>Pseudomonadati</taxon>
        <taxon>Spirochaetota</taxon>
        <taxon>Spirochaetia</taxon>
        <taxon>Leptospirales</taxon>
        <taxon>Leptospiraceae</taxon>
        <taxon>Leptospira</taxon>
    </lineage>
</organism>
<dbReference type="RefSeq" id="WP_100738880.1">
    <property type="nucleotide sequence ID" value="NZ_NPDO01000015.1"/>
</dbReference>
<reference evidence="1 2" key="1">
    <citation type="submission" date="2017-07" db="EMBL/GenBank/DDBJ databases">
        <title>Leptospira spp. isolated from tropical soils.</title>
        <authorList>
            <person name="Thibeaux R."/>
            <person name="Iraola G."/>
            <person name="Ferres I."/>
            <person name="Bierque E."/>
            <person name="Girault D."/>
            <person name="Soupe-Gilbert M.-E."/>
            <person name="Picardeau M."/>
            <person name="Goarant C."/>
        </authorList>
    </citation>
    <scope>NUCLEOTIDE SEQUENCE [LARGE SCALE GENOMIC DNA]</scope>
    <source>
        <strain evidence="1 2">JW2-C-B1</strain>
    </source>
</reference>
<proteinExistence type="predicted"/>
<dbReference type="Proteomes" id="UP000231919">
    <property type="component" value="Unassembled WGS sequence"/>
</dbReference>
<gene>
    <name evidence="1" type="ORF">CH378_14500</name>
</gene>
<protein>
    <submittedName>
        <fullName evidence="1">Uncharacterized protein</fullName>
    </submittedName>
</protein>
<evidence type="ECO:0000313" key="2">
    <source>
        <dbReference type="Proteomes" id="UP000231919"/>
    </source>
</evidence>